<reference evidence="1 2" key="1">
    <citation type="submission" date="2024-03" db="EMBL/GenBank/DDBJ databases">
        <title>High-quality draft genome sequence of Oceanobacter sp. wDCs-4.</title>
        <authorList>
            <person name="Dong C."/>
        </authorList>
    </citation>
    <scope>NUCLEOTIDE SEQUENCE [LARGE SCALE GENOMIC DNA]</scope>
    <source>
        <strain evidence="2">wDCs-4</strain>
    </source>
</reference>
<dbReference type="Gene3D" id="1.10.260.40">
    <property type="entry name" value="lambda repressor-like DNA-binding domains"/>
    <property type="match status" value="1"/>
</dbReference>
<evidence type="ECO:0000313" key="2">
    <source>
        <dbReference type="Proteomes" id="UP001620597"/>
    </source>
</evidence>
<accession>A0ABW8NF07</accession>
<organism evidence="1 2">
    <name type="scientific">Oceanobacter antarcticus</name>
    <dbReference type="NCBI Taxonomy" id="3133425"/>
    <lineage>
        <taxon>Bacteria</taxon>
        <taxon>Pseudomonadati</taxon>
        <taxon>Pseudomonadota</taxon>
        <taxon>Gammaproteobacteria</taxon>
        <taxon>Oceanospirillales</taxon>
        <taxon>Oceanospirillaceae</taxon>
        <taxon>Oceanobacter</taxon>
    </lineage>
</organism>
<dbReference type="CDD" id="cd00093">
    <property type="entry name" value="HTH_XRE"/>
    <property type="match status" value="1"/>
</dbReference>
<dbReference type="InterPro" id="IPR010982">
    <property type="entry name" value="Lambda_DNA-bd_dom_sf"/>
</dbReference>
<proteinExistence type="predicted"/>
<dbReference type="EMBL" id="JBBKTX010000003">
    <property type="protein sequence ID" value="MFK4751476.1"/>
    <property type="molecule type" value="Genomic_DNA"/>
</dbReference>
<dbReference type="Proteomes" id="UP001620597">
    <property type="component" value="Unassembled WGS sequence"/>
</dbReference>
<keyword evidence="2" id="KW-1185">Reference proteome</keyword>
<gene>
    <name evidence="1" type="ORF">WG929_03535</name>
</gene>
<comment type="caution">
    <text evidence="1">The sequence shown here is derived from an EMBL/GenBank/DDBJ whole genome shotgun (WGS) entry which is preliminary data.</text>
</comment>
<protein>
    <submittedName>
        <fullName evidence="1">Helix-turn-helix transcriptional regulator</fullName>
    </submittedName>
</protein>
<sequence>MMNAIPLTDTLNSVSEPRWLTELRHQCSNRSQAKVARELGVSGALISQVLKGKYPGDLTRIEKLVRGEYLGDTVTCPVLGELALDNCQRYQRQAGATHNPLRVQLYRACKTCSYAEK</sequence>
<dbReference type="RefSeq" id="WP_416204930.1">
    <property type="nucleotide sequence ID" value="NZ_JBBKTX010000003.1"/>
</dbReference>
<evidence type="ECO:0000313" key="1">
    <source>
        <dbReference type="EMBL" id="MFK4751476.1"/>
    </source>
</evidence>
<dbReference type="InterPro" id="IPR001387">
    <property type="entry name" value="Cro/C1-type_HTH"/>
</dbReference>
<dbReference type="SUPFAM" id="SSF47413">
    <property type="entry name" value="lambda repressor-like DNA-binding domains"/>
    <property type="match status" value="1"/>
</dbReference>
<name>A0ABW8NF07_9GAMM</name>